<feature type="region of interest" description="Disordered" evidence="4">
    <location>
        <begin position="1"/>
        <end position="22"/>
    </location>
</feature>
<feature type="region of interest" description="Disordered" evidence="4">
    <location>
        <begin position="316"/>
        <end position="485"/>
    </location>
</feature>
<name>A0ABP0EB42_9ASCO</name>
<feature type="compositionally biased region" description="Acidic residues" evidence="4">
    <location>
        <begin position="405"/>
        <end position="417"/>
    </location>
</feature>
<feature type="compositionally biased region" description="Basic and acidic residues" evidence="4">
    <location>
        <begin position="437"/>
        <end position="451"/>
    </location>
</feature>
<feature type="compositionally biased region" description="Basic and acidic residues" evidence="4">
    <location>
        <begin position="347"/>
        <end position="356"/>
    </location>
</feature>
<sequence>MSAFIPSNLTEDPATSKKDLEEEHTREIQIEQAFKLFQKALELQKKAEYIEAYHLYEDLFKLEVISNHYYEEEDYIKGLQNGGSNNVVDELSFLSPNVKLLRYLVFRNRGFLYYNILKEGIELDSTDNKQVFYSLIDDLIICFIYQEVDEEILKVLYQIFSYLKILRLERYTIEYSLASSSESEDILGLLPKDRGSIKKLNLFWNKLSSMNAPIPSIFEQSLAFLEPIRKDFEDQKEKTRKLIKLDVEVVKGNIDKLTWISVIENINATVKKMMDKAKGPDVAKSKMKDIEGYLLCETPIERINFECENDQMKINEENEHKEESGDDEHKEDELKEDEDMKNEEIDDKLVEEREDKLDEEIIDEDDETTVSKEFDIQVEEEPTKLANDNERDENNNNNNNNNDNDSSDNEEFFEAGEELPKESYPLGHTDTTGSKPDIQEKEETPGEGPKDEGEEEVEEADPSETETITSPKRSKPATVTPSIKRSSKRLRVEELAPIEDVEITAETFVETSRNFTTINAYLSKLSLLCQDTKSEWFDNEPFQLQDVVDLYFAHETVTEPKSASSQFLRALSEWNKSYTTLFINSTITGANSDTAEVEKQRLLDVLNSFEMQTSLDLESTSEQDTPSDIIAFLKQLNESNMHLEDVKYAILHRLLVGVNAEFPPIAYVKWNPKLIKLVKEWVQSGETMILNRWRGSLWSNEHQESEDNRLTFSVGVFEILVDLYMSLRSNLTNACNIAKRRPPSKSNRFLINSLHLESVKLHDKMERWNLFIDDLIAQRGENNVSKNDLYRYKWAITFKEKATGNPYNGKMVTTLLYELTDEIKSSHDDVCLELPNYEHISRLSEESIKSRLNTTEILSVFSRILNNEYDSKRLLEDILFKTQHEQEETTLKIKEFLLGAQVDMTVSLWNILFSIYSRDTSIGGIQLGFGYFLEFLIEYITSHDLQPNDVIKVVGCYGDYLLAFLTRLQANNWDLVVNQFDKGVHPAKTIHNLLKMFSLLYLFSLHEEAAMINSTKTSIMKHSIKAYGKLKDIFVQTLSLLFIYLKFMEKSCGGDANSRIHSLVVTLHEQLRLRRLCDAGNGLFLDLAQDVLSEVNSANVCAEADLMQVISCRYHYNLTFGKFTPMDHETTKTGELDMNSTFELSQLILPLCFKTNPILQPPKADMKMIIDAFNEVVGEPDIDNLPVLSRNNQLLEYYLSSTSLSPKFLRDSFHGLANVGFEVPSSTGEPRIKIVQDGLYYLQGLLVFTAYKIRKKSMQSRAVELENIINLLKNDLIFGSNRVESWFLLAQAYGYLVEDDLIWTSDKLIFPERKTTTANLQRRSLICYSTAINEALKQSPVNGTSAVLGSIMSHFAKEMYNACMPPMEMHSFRVLQNPKFIRKATGASFVSVSENSPTKLSLCYKIMQQSLHLAIKQNSKDWTNFYYLSKIQRKLQLDPQLVLQTLQESSDLAKVQSNPSDPIVEPHYRMCSVAYKYVKEGKLSTNEAVKYLKEDQVVGSVKIEESIESESDSNSETIPLETFYKHIIQCLKKVMAYDKKKWHHKPKYRLAYILFYDLHDTAGAKEEMSSIVSLKITSKTLVSIWKPENERPGKHFHYTYEYAVFYIILLTKELNLTGLIQMLPKLRRSNSTMISLSTAWESLCSSICRLVRNSIGVTENFTENFLQTSSHNKFVIHSKALLERIHKDGKIAPEYEIYTCFLFAISDMKKYNNGYGPTSLIDDTIVAVYMRVYLNFTESHSLSIGRDETASPSSKPKKMAKRDVFPLIAEILKTSRREIEELLKEKTDIYNEFIQRAAKEREEKEKEEKEKAEKEEEERKRKAIEASTASSAVATATTETSGISNIEVEESIRPVNGDPAQPVERTPTPQILIEATGDRIPKDMAETPVESIAIVPSGEQVSSSQPTVSDIVEIDEIVPSKEESEKKRKAEDNDPSAEKKQKTASETVIID</sequence>
<dbReference type="InterPro" id="IPR033053">
    <property type="entry name" value="Hir3/CABIN1"/>
</dbReference>
<feature type="compositionally biased region" description="Low complexity" evidence="4">
    <location>
        <begin position="1825"/>
        <end position="1841"/>
    </location>
</feature>
<feature type="compositionally biased region" description="Acidic residues" evidence="4">
    <location>
        <begin position="334"/>
        <end position="346"/>
    </location>
</feature>
<feature type="compositionally biased region" description="Acidic residues" evidence="4">
    <location>
        <begin position="357"/>
        <end position="368"/>
    </location>
</feature>
<keyword evidence="6" id="KW-1185">Reference proteome</keyword>
<reference evidence="5 6" key="1">
    <citation type="submission" date="2024-01" db="EMBL/GenBank/DDBJ databases">
        <authorList>
            <consortium name="Genoscope - CEA"/>
            <person name="William W."/>
        </authorList>
    </citation>
    <scope>NUCLEOTIDE SEQUENCE [LARGE SCALE GENOMIC DNA]</scope>
    <source>
        <strain evidence="5 6">29B2s-10</strain>
    </source>
</reference>
<accession>A0ABP0EB42</accession>
<comment type="subcellular location">
    <subcellularLocation>
        <location evidence="1">Nucleus</location>
    </subcellularLocation>
</comment>
<keyword evidence="3" id="KW-0539">Nucleus</keyword>
<feature type="region of interest" description="Disordered" evidence="4">
    <location>
        <begin position="1800"/>
        <end position="1870"/>
    </location>
</feature>
<dbReference type="PANTHER" id="PTHR15502:SF7">
    <property type="entry name" value="CALCINEURIN-BINDING PROTEIN CABIN-1"/>
    <property type="match status" value="1"/>
</dbReference>
<feature type="compositionally biased region" description="Basic and acidic residues" evidence="4">
    <location>
        <begin position="1918"/>
        <end position="1943"/>
    </location>
</feature>
<evidence type="ECO:0000256" key="1">
    <source>
        <dbReference type="ARBA" id="ARBA00004123"/>
    </source>
</evidence>
<evidence type="ECO:0000313" key="6">
    <source>
        <dbReference type="Proteomes" id="UP001497600"/>
    </source>
</evidence>
<feature type="compositionally biased region" description="Acidic residues" evidence="4">
    <location>
        <begin position="452"/>
        <end position="464"/>
    </location>
</feature>
<feature type="region of interest" description="Disordered" evidence="4">
    <location>
        <begin position="1896"/>
        <end position="1951"/>
    </location>
</feature>
<comment type="similarity">
    <text evidence="2">Belongs to the HIR3 family.</text>
</comment>
<feature type="compositionally biased region" description="Basic and acidic residues" evidence="4">
    <location>
        <begin position="369"/>
        <end position="394"/>
    </location>
</feature>
<feature type="compositionally biased region" description="Low complexity" evidence="4">
    <location>
        <begin position="395"/>
        <end position="404"/>
    </location>
</feature>
<dbReference type="EMBL" id="OZ004256">
    <property type="protein sequence ID" value="CAK7903593.1"/>
    <property type="molecule type" value="Genomic_DNA"/>
</dbReference>
<evidence type="ECO:0000256" key="4">
    <source>
        <dbReference type="SAM" id="MobiDB-lite"/>
    </source>
</evidence>
<dbReference type="Proteomes" id="UP001497600">
    <property type="component" value="Chromosome D"/>
</dbReference>
<feature type="compositionally biased region" description="Polar residues" evidence="4">
    <location>
        <begin position="1"/>
        <end position="10"/>
    </location>
</feature>
<feature type="compositionally biased region" description="Basic and acidic residues" evidence="4">
    <location>
        <begin position="1800"/>
        <end position="1824"/>
    </location>
</feature>
<dbReference type="PANTHER" id="PTHR15502">
    <property type="entry name" value="CALCINEURIN-BINDING PROTEIN CABIN 1-RELATED"/>
    <property type="match status" value="1"/>
</dbReference>
<gene>
    <name evidence="5" type="primary">HIR3</name>
    <name evidence="5" type="ORF">CAAN4_D05314</name>
</gene>
<evidence type="ECO:0000313" key="5">
    <source>
        <dbReference type="EMBL" id="CAK7903593.1"/>
    </source>
</evidence>
<protein>
    <submittedName>
        <fullName evidence="5">Histone transcription regulator 3 homolog</fullName>
    </submittedName>
</protein>
<evidence type="ECO:0000256" key="2">
    <source>
        <dbReference type="ARBA" id="ARBA00007335"/>
    </source>
</evidence>
<evidence type="ECO:0000256" key="3">
    <source>
        <dbReference type="ARBA" id="ARBA00023242"/>
    </source>
</evidence>
<feature type="compositionally biased region" description="Basic and acidic residues" evidence="4">
    <location>
        <begin position="316"/>
        <end position="333"/>
    </location>
</feature>
<proteinExistence type="inferred from homology"/>
<organism evidence="5 6">
    <name type="scientific">[Candida] anglica</name>
    <dbReference type="NCBI Taxonomy" id="148631"/>
    <lineage>
        <taxon>Eukaryota</taxon>
        <taxon>Fungi</taxon>
        <taxon>Dikarya</taxon>
        <taxon>Ascomycota</taxon>
        <taxon>Saccharomycotina</taxon>
        <taxon>Pichiomycetes</taxon>
        <taxon>Debaryomycetaceae</taxon>
        <taxon>Kurtzmaniella</taxon>
    </lineage>
</organism>
<feature type="compositionally biased region" description="Polar residues" evidence="4">
    <location>
        <begin position="1899"/>
        <end position="1908"/>
    </location>
</feature>